<dbReference type="Gene3D" id="3.30.559.30">
    <property type="entry name" value="Nonribosomal peptide synthetase, condensation domain"/>
    <property type="match status" value="1"/>
</dbReference>
<dbReference type="SUPFAM" id="SSF53328">
    <property type="entry name" value="Formyltransferase"/>
    <property type="match status" value="1"/>
</dbReference>
<dbReference type="Gene3D" id="3.40.50.12780">
    <property type="entry name" value="N-terminal domain of ligase-like"/>
    <property type="match status" value="2"/>
</dbReference>
<dbReference type="Pfam" id="PF00296">
    <property type="entry name" value="Bac_luciferase"/>
    <property type="match status" value="1"/>
</dbReference>
<name>A0A4Z0BS22_9BURK</name>
<dbReference type="InterPro" id="IPR042099">
    <property type="entry name" value="ANL_N_sf"/>
</dbReference>
<dbReference type="InterPro" id="IPR020845">
    <property type="entry name" value="AMP-binding_CS"/>
</dbReference>
<dbReference type="InterPro" id="IPR025110">
    <property type="entry name" value="AMP-bd_C"/>
</dbReference>
<dbReference type="CDD" id="cd05930">
    <property type="entry name" value="A_NRPS"/>
    <property type="match status" value="1"/>
</dbReference>
<dbReference type="EMBL" id="SMLL01000003">
    <property type="protein sequence ID" value="TFZ01532.1"/>
    <property type="molecule type" value="Genomic_DNA"/>
</dbReference>
<dbReference type="Pfam" id="PF00551">
    <property type="entry name" value="Formyl_trans_N"/>
    <property type="match status" value="1"/>
</dbReference>
<dbReference type="SUPFAM" id="SSF47336">
    <property type="entry name" value="ACP-like"/>
    <property type="match status" value="1"/>
</dbReference>
<dbReference type="InterPro" id="IPR036477">
    <property type="entry name" value="Formyl_transf_N_sf"/>
</dbReference>
<dbReference type="GO" id="GO:0005737">
    <property type="term" value="C:cytoplasm"/>
    <property type="evidence" value="ECO:0007669"/>
    <property type="project" value="TreeGrafter"/>
</dbReference>
<protein>
    <submittedName>
        <fullName evidence="5">LLM class flavin-dependent oxidoreductase</fullName>
    </submittedName>
</protein>
<dbReference type="FunFam" id="1.10.1200.10:FF:000016">
    <property type="entry name" value="Non-ribosomal peptide synthase"/>
    <property type="match status" value="1"/>
</dbReference>
<dbReference type="Proteomes" id="UP000297564">
    <property type="component" value="Unassembled WGS sequence"/>
</dbReference>
<dbReference type="InterPro" id="IPR002376">
    <property type="entry name" value="Formyl_transf_N"/>
</dbReference>
<feature type="domain" description="Carrier" evidence="4">
    <location>
        <begin position="1420"/>
        <end position="1495"/>
    </location>
</feature>
<comment type="caution">
    <text evidence="5">The sequence shown here is derived from an EMBL/GenBank/DDBJ whole genome shotgun (WGS) entry which is preliminary data.</text>
</comment>
<gene>
    <name evidence="5" type="ORF">EZ242_09185</name>
</gene>
<dbReference type="CDD" id="cd08700">
    <property type="entry name" value="FMT_C_OzmH_like"/>
    <property type="match status" value="1"/>
</dbReference>
<dbReference type="InterPro" id="IPR020806">
    <property type="entry name" value="PKS_PP-bd"/>
</dbReference>
<evidence type="ECO:0000259" key="4">
    <source>
        <dbReference type="PROSITE" id="PS50075"/>
    </source>
</evidence>
<dbReference type="GO" id="GO:0072330">
    <property type="term" value="P:monocarboxylic acid biosynthetic process"/>
    <property type="evidence" value="ECO:0007669"/>
    <property type="project" value="UniProtKB-ARBA"/>
</dbReference>
<organism evidence="5 6">
    <name type="scientific">Ramlibacter rhizophilus</name>
    <dbReference type="NCBI Taxonomy" id="1781167"/>
    <lineage>
        <taxon>Bacteria</taxon>
        <taxon>Pseudomonadati</taxon>
        <taxon>Pseudomonadota</taxon>
        <taxon>Betaproteobacteria</taxon>
        <taxon>Burkholderiales</taxon>
        <taxon>Comamonadaceae</taxon>
        <taxon>Ramlibacter</taxon>
    </lineage>
</organism>
<dbReference type="InterPro" id="IPR009081">
    <property type="entry name" value="PP-bd_ACP"/>
</dbReference>
<keyword evidence="6" id="KW-1185">Reference proteome</keyword>
<dbReference type="GO" id="GO:0016705">
    <property type="term" value="F:oxidoreductase activity, acting on paired donors, with incorporation or reduction of molecular oxygen"/>
    <property type="evidence" value="ECO:0007669"/>
    <property type="project" value="InterPro"/>
</dbReference>
<dbReference type="Pfam" id="PF00501">
    <property type="entry name" value="AMP-binding"/>
    <property type="match status" value="2"/>
</dbReference>
<dbReference type="GO" id="GO:0043041">
    <property type="term" value="P:amino acid activation for nonribosomal peptide biosynthetic process"/>
    <property type="evidence" value="ECO:0007669"/>
    <property type="project" value="TreeGrafter"/>
</dbReference>
<dbReference type="InterPro" id="IPR036736">
    <property type="entry name" value="ACP-like_sf"/>
</dbReference>
<dbReference type="Pfam" id="PF13193">
    <property type="entry name" value="AMP-binding_C"/>
    <property type="match status" value="1"/>
</dbReference>
<dbReference type="FunFam" id="3.30.300.30:FF:000010">
    <property type="entry name" value="Enterobactin synthetase component F"/>
    <property type="match status" value="1"/>
</dbReference>
<dbReference type="Gene3D" id="3.40.50.12230">
    <property type="match status" value="1"/>
</dbReference>
<dbReference type="PANTHER" id="PTHR45527:SF1">
    <property type="entry name" value="FATTY ACID SYNTHASE"/>
    <property type="match status" value="1"/>
</dbReference>
<evidence type="ECO:0000256" key="1">
    <source>
        <dbReference type="ARBA" id="ARBA00022450"/>
    </source>
</evidence>
<dbReference type="PROSITE" id="PS00455">
    <property type="entry name" value="AMP_BINDING"/>
    <property type="match status" value="1"/>
</dbReference>
<dbReference type="InterPro" id="IPR036661">
    <property type="entry name" value="Luciferase-like_sf"/>
</dbReference>
<evidence type="ECO:0000256" key="2">
    <source>
        <dbReference type="ARBA" id="ARBA00022553"/>
    </source>
</evidence>
<evidence type="ECO:0000256" key="3">
    <source>
        <dbReference type="SAM" id="MobiDB-lite"/>
    </source>
</evidence>
<dbReference type="SUPFAM" id="SSF51679">
    <property type="entry name" value="Bacterial luciferase-like"/>
    <property type="match status" value="1"/>
</dbReference>
<dbReference type="Gene3D" id="3.20.20.30">
    <property type="entry name" value="Luciferase-like domain"/>
    <property type="match status" value="1"/>
</dbReference>
<dbReference type="SUPFAM" id="SSF52777">
    <property type="entry name" value="CoA-dependent acyltransferases"/>
    <property type="match status" value="1"/>
</dbReference>
<accession>A0A4Z0BS22</accession>
<evidence type="ECO:0000313" key="5">
    <source>
        <dbReference type="EMBL" id="TFZ01532.1"/>
    </source>
</evidence>
<dbReference type="InterPro" id="IPR045851">
    <property type="entry name" value="AMP-bd_C_sf"/>
</dbReference>
<dbReference type="PROSITE" id="PS50075">
    <property type="entry name" value="CARRIER"/>
    <property type="match status" value="1"/>
</dbReference>
<keyword evidence="2" id="KW-0597">Phosphoprotein</keyword>
<dbReference type="PANTHER" id="PTHR45527">
    <property type="entry name" value="NONRIBOSOMAL PEPTIDE SYNTHETASE"/>
    <property type="match status" value="1"/>
</dbReference>
<dbReference type="OrthoDB" id="6297021at2"/>
<dbReference type="InterPro" id="IPR011034">
    <property type="entry name" value="Formyl_transferase-like_C_sf"/>
</dbReference>
<reference evidence="5 6" key="1">
    <citation type="submission" date="2019-03" db="EMBL/GenBank/DDBJ databases">
        <title>Ramlibacter rhizophilus CCTCC AB2015357, whole genome shotgun sequence.</title>
        <authorList>
            <person name="Zhang X."/>
            <person name="Feng G."/>
            <person name="Zhu H."/>
        </authorList>
    </citation>
    <scope>NUCLEOTIDE SEQUENCE [LARGE SCALE GENOMIC DNA]</scope>
    <source>
        <strain evidence="5 6">CCTCC AB2015357</strain>
    </source>
</reference>
<dbReference type="GO" id="GO:0044550">
    <property type="term" value="P:secondary metabolite biosynthetic process"/>
    <property type="evidence" value="ECO:0007669"/>
    <property type="project" value="TreeGrafter"/>
</dbReference>
<feature type="region of interest" description="Disordered" evidence="3">
    <location>
        <begin position="1398"/>
        <end position="1422"/>
    </location>
</feature>
<keyword evidence="1" id="KW-0596">Phosphopantetheine</keyword>
<dbReference type="Pfam" id="PF00550">
    <property type="entry name" value="PP-binding"/>
    <property type="match status" value="1"/>
</dbReference>
<proteinExistence type="predicted"/>
<dbReference type="GO" id="GO:0031177">
    <property type="term" value="F:phosphopantetheine binding"/>
    <property type="evidence" value="ECO:0007669"/>
    <property type="project" value="InterPro"/>
</dbReference>
<dbReference type="SUPFAM" id="SSF56801">
    <property type="entry name" value="Acetyl-CoA synthetase-like"/>
    <property type="match status" value="2"/>
</dbReference>
<dbReference type="SUPFAM" id="SSF50486">
    <property type="entry name" value="FMT C-terminal domain-like"/>
    <property type="match status" value="1"/>
</dbReference>
<dbReference type="NCBIfam" id="TIGR04020">
    <property type="entry name" value="seco_metab_LLM"/>
    <property type="match status" value="1"/>
</dbReference>
<dbReference type="InterPro" id="IPR011251">
    <property type="entry name" value="Luciferase-like_dom"/>
</dbReference>
<dbReference type="Gene3D" id="3.30.300.30">
    <property type="match status" value="1"/>
</dbReference>
<dbReference type="InterPro" id="IPR024011">
    <property type="entry name" value="Biosynth_lucif-like_mOase_dom"/>
</dbReference>
<dbReference type="SMART" id="SM00823">
    <property type="entry name" value="PKS_PP"/>
    <property type="match status" value="1"/>
</dbReference>
<dbReference type="InterPro" id="IPR000873">
    <property type="entry name" value="AMP-dep_synth/lig_dom"/>
</dbReference>
<evidence type="ECO:0000313" key="6">
    <source>
        <dbReference type="Proteomes" id="UP000297564"/>
    </source>
</evidence>
<dbReference type="Gene3D" id="1.10.1200.10">
    <property type="entry name" value="ACP-like"/>
    <property type="match status" value="1"/>
</dbReference>
<sequence>MLTPMRAVFVGNGTLLIRCAEAFRSEGHEIAAVASSDPAILDWARQQAIVAECIDGRVPSLEGFDYDYLFSVAWLQVLPEPLIRRARKLAVNFHDGPLPRYAGLNATSWAVMAGERQHGVTWHEMTAEVDRGRILRQELFELAPDETAFSLNARCYERGFQAFCTLLADLARAAPVLQEQPAGGSYFARHQRPAALGTLDWQRPASALAALVRGLDFGNYANPLALPKVLLPDGALLVPRSARVAPAPTAASPGTVLEAQGARLRIATADGELLLDGLRGIDGSASLGGLQAGQVLPSLTPPTLALLDERAPALARGEAHWRAELGAVRSAELPYPRLAQRDAAVAPVRLPLEVTARGPATLAAFAAWLCALGGQDRVSLAYADSALAQQARGLEAWATPWVPLTIACNPDEGAAQLAERAAGLVSHAHAAGPMTRDLPLRLGGAVPAPATFAISLGGGEPQAPAQLALVAAAPDAPLELRVEGGLFDPAVMACIAAHLQAWLRAFEQAPGPLRALPLQPPAEQAQLSAGNDASTVAVDTSEAVHLQIARAAAERPQEEALVCGEASLTHAELQGRATVLAQALREGGVGAGDIVGVCLDRGPELLVAVLAILKSGAAYLPLDPDYPHDRLRYMVADSQARLVVCRGPMAGLLDLPADRVMAPDARPASEVSAELPAVPASSPAYVIYTSGSTGKPKGVVVTHANVLNFFAGMSARVPHAPGARWLAVTSLSFDISVLELLWTLSRGLTVVLYAPTQAQQAGPEFSLFYFSSDESAAGADRYRLLMEGARYADEHGFAAVWTPERHFHAFGGLYPNPMLTSAAIAAATRRVKIRAGSCVLPLHHPARVAEDWSVVDNLSNGRVGVSFAAGWQPNDFVLAPQNFANRKQSMLDNIDVVRRLWRGESIDFPGHDGKPVSVRTLPRPVQRELPMWLTAASNPETFQQAGEKGCHVLTHLLGQSVEDLAGKIEVFRAAWRAAGHPGEGQVTLMLHTFVGPDEDAVRETARGPMKAYLRSSVDLIRQAAWSFPTFVQRGKAAGRTPLEVMQEQPLSEAEMDALLDHAFSRYWNTSALIGTPERCLEMVQRLQDVGVDEIACLIDFGIETDTVLAHLEPLRRLMQMAQRPRRGDADLGVAGHIQRHAVTHLQCTPSMATMLVADAPGREALSRLSALLVGGEALPLPLARRLRELVPGQLLNMYGPTETTVWSSCCALDAIGDFVPLGEPIANTQLHVRNAWGQECPALVPGELLIGGAGVTPGYLNRPELTAERFVADPARPGERLYRTGDLVRRHPDGRLEFLGRLDHQVKIRGHRIELGEIENTLARQPGVREAVVIARQDAAGEYVLLGYVTPEAGANLEAEALRRAIAQALPEIMVPRAVAVRSSLPLTPNGKVDRKALAQSGAEAAAAPAQPSAAPAGGAPGDALEQTVAGIWREVLGLDEVARDSNFFDLGGHSLLVIQVQRRLKDAVGQEVSITDMFRLPTVAAIAEHLRGNTRDNAVSAGLSRAHARRALRGQGARTA</sequence>